<protein>
    <submittedName>
        <fullName evidence="3">Histidine kinase</fullName>
    </submittedName>
</protein>
<proteinExistence type="predicted"/>
<dbReference type="RefSeq" id="WP_105039173.1">
    <property type="nucleotide sequence ID" value="NZ_PPSL01000003.1"/>
</dbReference>
<dbReference type="InterPro" id="IPR019494">
    <property type="entry name" value="FIST_C"/>
</dbReference>
<sequence length="380" mass="40633">MFVRQQQFINKEWTNVHTAPGFTNTGCSLVLVFGSGEEIIKPDVYTMLKSEYPNAEIVIGSTAGEIINESVYDDTIVVTAIAFERTGLRSASLNMNDYVSSYDAGAALMKLLDAEDLASVFVLSDGAVVNGSELVAGLNDNNNKKVTTAGGLAGDAARFQQTFTGLNAIPSPGNVVAIGFYGAHLAVGHGSMGGWDEFGPERTITKADKNVLLELDGKSALELYKQYLGDYVNDLPASALLFPLSLKDSGSKNVVVRTILAINEELSSMTFAGNMPEGGKVRLMKANFDKLIDASNIAAVGTAVTNAVSKPDLAILISCVGRKLILQQRISEEVEAARDFFGANVPITGFYSYGEISPLKESMSCELHNQTMTILTLSEI</sequence>
<evidence type="ECO:0000313" key="3">
    <source>
        <dbReference type="EMBL" id="PQJ10445.1"/>
    </source>
</evidence>
<comment type="caution">
    <text evidence="3">The sequence shown here is derived from an EMBL/GenBank/DDBJ whole genome shotgun (WGS) entry which is preliminary data.</text>
</comment>
<evidence type="ECO:0000259" key="2">
    <source>
        <dbReference type="SMART" id="SM01204"/>
    </source>
</evidence>
<dbReference type="EMBL" id="PPSL01000003">
    <property type="protein sequence ID" value="PQJ10445.1"/>
    <property type="molecule type" value="Genomic_DNA"/>
</dbReference>
<reference evidence="3 4" key="1">
    <citation type="submission" date="2018-01" db="EMBL/GenBank/DDBJ databases">
        <title>A novel member of the phylum Bacteroidetes isolated from glacier ice.</title>
        <authorList>
            <person name="Liu Q."/>
            <person name="Xin Y.-H."/>
        </authorList>
    </citation>
    <scope>NUCLEOTIDE SEQUENCE [LARGE SCALE GENOMIC DNA]</scope>
    <source>
        <strain evidence="3 4">RB1R16</strain>
    </source>
</reference>
<dbReference type="Pfam" id="PF08495">
    <property type="entry name" value="FIST"/>
    <property type="match status" value="1"/>
</dbReference>
<dbReference type="Proteomes" id="UP000239872">
    <property type="component" value="Unassembled WGS sequence"/>
</dbReference>
<dbReference type="Pfam" id="PF10442">
    <property type="entry name" value="FIST_C"/>
    <property type="match status" value="1"/>
</dbReference>
<organism evidence="3 4">
    <name type="scientific">Flavipsychrobacter stenotrophus</name>
    <dbReference type="NCBI Taxonomy" id="2077091"/>
    <lineage>
        <taxon>Bacteria</taxon>
        <taxon>Pseudomonadati</taxon>
        <taxon>Bacteroidota</taxon>
        <taxon>Chitinophagia</taxon>
        <taxon>Chitinophagales</taxon>
        <taxon>Chitinophagaceae</taxon>
        <taxon>Flavipsychrobacter</taxon>
    </lineage>
</organism>
<dbReference type="PANTHER" id="PTHR40252">
    <property type="entry name" value="BLR0328 PROTEIN"/>
    <property type="match status" value="1"/>
</dbReference>
<keyword evidence="4" id="KW-1185">Reference proteome</keyword>
<dbReference type="GO" id="GO:0016301">
    <property type="term" value="F:kinase activity"/>
    <property type="evidence" value="ECO:0007669"/>
    <property type="project" value="UniProtKB-KW"/>
</dbReference>
<dbReference type="OrthoDB" id="9770435at2"/>
<dbReference type="PANTHER" id="PTHR40252:SF2">
    <property type="entry name" value="BLR0328 PROTEIN"/>
    <property type="match status" value="1"/>
</dbReference>
<evidence type="ECO:0000259" key="1">
    <source>
        <dbReference type="SMART" id="SM00897"/>
    </source>
</evidence>
<name>A0A2S7SV12_9BACT</name>
<gene>
    <name evidence="3" type="ORF">CJD36_010740</name>
</gene>
<keyword evidence="3" id="KW-0418">Kinase</keyword>
<evidence type="ECO:0000313" key="4">
    <source>
        <dbReference type="Proteomes" id="UP000239872"/>
    </source>
</evidence>
<keyword evidence="3" id="KW-0808">Transferase</keyword>
<accession>A0A2S7SV12</accession>
<feature type="domain" description="FIST" evidence="1">
    <location>
        <begin position="25"/>
        <end position="219"/>
    </location>
</feature>
<dbReference type="AlphaFoldDB" id="A0A2S7SV12"/>
<dbReference type="SMART" id="SM00897">
    <property type="entry name" value="FIST"/>
    <property type="match status" value="1"/>
</dbReference>
<feature type="domain" description="FIST C-domain" evidence="2">
    <location>
        <begin position="220"/>
        <end position="359"/>
    </location>
</feature>
<dbReference type="SMART" id="SM01204">
    <property type="entry name" value="FIST_C"/>
    <property type="match status" value="1"/>
</dbReference>
<dbReference type="InterPro" id="IPR013702">
    <property type="entry name" value="FIST_domain_N"/>
</dbReference>